<dbReference type="InterPro" id="IPR004463">
    <property type="entry name" value="UDP-acyl_GlcNac_deAcase"/>
</dbReference>
<evidence type="ECO:0000256" key="3">
    <source>
        <dbReference type="ARBA" id="ARBA00005002"/>
    </source>
</evidence>
<dbReference type="RefSeq" id="WP_243644780.1">
    <property type="nucleotide sequence ID" value="NZ_CP119676.1"/>
</dbReference>
<keyword evidence="5 12" id="KW-0444">Lipid biosynthesis</keyword>
<evidence type="ECO:0000256" key="6">
    <source>
        <dbReference type="ARBA" id="ARBA00022556"/>
    </source>
</evidence>
<reference evidence="13 14" key="1">
    <citation type="submission" date="2019-03" db="EMBL/GenBank/DDBJ databases">
        <title>Genomic Encyclopedia of Type Strains, Phase IV (KMG-IV): sequencing the most valuable type-strain genomes for metagenomic binning, comparative biology and taxonomic classification.</title>
        <authorList>
            <person name="Goeker M."/>
        </authorList>
    </citation>
    <scope>NUCLEOTIDE SEQUENCE [LARGE SCALE GENOMIC DNA]</scope>
    <source>
        <strain evidence="13 14">DSM 101688</strain>
    </source>
</reference>
<evidence type="ECO:0000256" key="8">
    <source>
        <dbReference type="ARBA" id="ARBA00022801"/>
    </source>
</evidence>
<dbReference type="InterPro" id="IPR011334">
    <property type="entry name" value="UDP-acyl_GlcNac_deAcase_C"/>
</dbReference>
<evidence type="ECO:0000256" key="5">
    <source>
        <dbReference type="ARBA" id="ARBA00022516"/>
    </source>
</evidence>
<feature type="binding site" evidence="12">
    <location>
        <position position="100"/>
    </location>
    <ligand>
        <name>Zn(2+)</name>
        <dbReference type="ChEBI" id="CHEBI:29105"/>
    </ligand>
</feature>
<dbReference type="UniPathway" id="UPA00359">
    <property type="reaction ID" value="UER00478"/>
</dbReference>
<comment type="pathway">
    <text evidence="3 12">Glycolipid biosynthesis; lipid IV(A) biosynthesis; lipid IV(A) from (3R)-3-hydroxytetradecanoyl-[acyl-carrier-protein] and UDP-N-acetyl-alpha-D-glucosamine: step 2/6.</text>
</comment>
<evidence type="ECO:0000256" key="2">
    <source>
        <dbReference type="ARBA" id="ARBA00002923"/>
    </source>
</evidence>
<evidence type="ECO:0000256" key="1">
    <source>
        <dbReference type="ARBA" id="ARBA00001947"/>
    </source>
</evidence>
<dbReference type="EMBL" id="SLZW01000006">
    <property type="protein sequence ID" value="TCS62201.1"/>
    <property type="molecule type" value="Genomic_DNA"/>
</dbReference>
<accession>A0A4V2UNI5</accession>
<dbReference type="InterPro" id="IPR015870">
    <property type="entry name" value="UDP-acyl_N-AcGlcN_deAcase_N"/>
</dbReference>
<evidence type="ECO:0000256" key="11">
    <source>
        <dbReference type="ARBA" id="ARBA00024535"/>
    </source>
</evidence>
<dbReference type="PANTHER" id="PTHR33694">
    <property type="entry name" value="UDP-3-O-ACYL-N-ACETYLGLUCOSAMINE DEACETYLASE 1, MITOCHONDRIAL-RELATED"/>
    <property type="match status" value="1"/>
</dbReference>
<comment type="function">
    <text evidence="2 12">Catalyzes the hydrolysis of UDP-3-O-myristoyl-N-acetylglucosamine to form UDP-3-O-myristoylglucosamine and acetate, the committed step in lipid A biosynthesis.</text>
</comment>
<dbReference type="GO" id="GO:0016020">
    <property type="term" value="C:membrane"/>
    <property type="evidence" value="ECO:0007669"/>
    <property type="project" value="GOC"/>
</dbReference>
<dbReference type="EC" id="3.5.1.108" evidence="4 12"/>
<dbReference type="GO" id="GO:0009245">
    <property type="term" value="P:lipid A biosynthetic process"/>
    <property type="evidence" value="ECO:0007669"/>
    <property type="project" value="UniProtKB-UniRule"/>
</dbReference>
<comment type="catalytic activity">
    <reaction evidence="11 12">
        <text>a UDP-3-O-[(3R)-3-hydroxyacyl]-N-acetyl-alpha-D-glucosamine + H2O = a UDP-3-O-[(3R)-3-hydroxyacyl]-alpha-D-glucosamine + acetate</text>
        <dbReference type="Rhea" id="RHEA:67816"/>
        <dbReference type="ChEBI" id="CHEBI:15377"/>
        <dbReference type="ChEBI" id="CHEBI:30089"/>
        <dbReference type="ChEBI" id="CHEBI:137740"/>
        <dbReference type="ChEBI" id="CHEBI:173225"/>
        <dbReference type="EC" id="3.5.1.108"/>
    </reaction>
</comment>
<evidence type="ECO:0000313" key="14">
    <source>
        <dbReference type="Proteomes" id="UP000295304"/>
    </source>
</evidence>
<keyword evidence="14" id="KW-1185">Reference proteome</keyword>
<evidence type="ECO:0000256" key="9">
    <source>
        <dbReference type="ARBA" id="ARBA00022833"/>
    </source>
</evidence>
<evidence type="ECO:0000256" key="12">
    <source>
        <dbReference type="HAMAP-Rule" id="MF_00388"/>
    </source>
</evidence>
<keyword evidence="7 12" id="KW-0479">Metal-binding</keyword>
<comment type="cofactor">
    <cofactor evidence="1 12">
        <name>Zn(2+)</name>
        <dbReference type="ChEBI" id="CHEBI:29105"/>
    </cofactor>
</comment>
<comment type="similarity">
    <text evidence="12">Belongs to the LpxC family.</text>
</comment>
<proteinExistence type="inferred from homology"/>
<protein>
    <recommendedName>
        <fullName evidence="4 12">UDP-3-O-acyl-N-acetylglucosamine deacetylase</fullName>
        <shortName evidence="12">UDP-3-O-acyl-GlcNAc deacetylase</shortName>
        <ecNumber evidence="4 12">3.5.1.108</ecNumber>
    </recommendedName>
    <alternativeName>
        <fullName evidence="12">UDP-3-O-[R-3-hydroxymyristoyl]-N-acetylglucosamine deacetylase</fullName>
    </alternativeName>
</protein>
<dbReference type="NCBIfam" id="TIGR00325">
    <property type="entry name" value="lpxC"/>
    <property type="match status" value="1"/>
</dbReference>
<evidence type="ECO:0000256" key="7">
    <source>
        <dbReference type="ARBA" id="ARBA00022723"/>
    </source>
</evidence>
<dbReference type="Gene3D" id="3.30.230.20">
    <property type="entry name" value="lpxc deacetylase, domain 1"/>
    <property type="match status" value="1"/>
</dbReference>
<keyword evidence="10 12" id="KW-0443">Lipid metabolism</keyword>
<dbReference type="Proteomes" id="UP000295304">
    <property type="component" value="Unassembled WGS sequence"/>
</dbReference>
<dbReference type="GO" id="GO:0103117">
    <property type="term" value="F:UDP-3-O-acyl-N-acetylglucosamine deacetylase activity"/>
    <property type="evidence" value="ECO:0007669"/>
    <property type="project" value="UniProtKB-UniRule"/>
</dbReference>
<dbReference type="Gene3D" id="3.30.1700.10">
    <property type="entry name" value="lpxc deacetylase, domain 2"/>
    <property type="match status" value="1"/>
</dbReference>
<sequence>MGLMDIDRTRGDEGYVFSNAGVVMQKTLKAPISCTGVALHSGKKVTMRLIPGAPGSGVVFKRTDIQGGGVLIPATWDNVVETRMCTVIGRGAVTISTVEHLMSALAGAGIDNVLIEINGAEVPAMDGSAAPFLFLIECAGVCEQAAPRRAIRVLKEVIVDDGARRATLSPRDGFSVDFQIDFDNARIARQTCALDVNDQVFKKEISSARTFGFLNEVEQMRAAGLARGGSLHNAVVLSGDTVMNEDGLRYEDEFVRHKILDAIGDLYLAGGPIIGAFSGMRSGHDVNNRLLRALFKDADAWTYDVQSSAAPVKATKPAGAWSKDTVAAARA</sequence>
<keyword evidence="9 12" id="KW-0862">Zinc</keyword>
<dbReference type="SUPFAM" id="SSF54211">
    <property type="entry name" value="Ribosomal protein S5 domain 2-like"/>
    <property type="match status" value="2"/>
</dbReference>
<dbReference type="GO" id="GO:0046872">
    <property type="term" value="F:metal ion binding"/>
    <property type="evidence" value="ECO:0007669"/>
    <property type="project" value="UniProtKB-KW"/>
</dbReference>
<dbReference type="HAMAP" id="MF_00388">
    <property type="entry name" value="LpxC"/>
    <property type="match status" value="1"/>
</dbReference>
<comment type="caution">
    <text evidence="13">The sequence shown here is derived from an EMBL/GenBank/DDBJ whole genome shotgun (WGS) entry which is preliminary data.</text>
</comment>
<dbReference type="InterPro" id="IPR020568">
    <property type="entry name" value="Ribosomal_Su5_D2-typ_SF"/>
</dbReference>
<evidence type="ECO:0000313" key="13">
    <source>
        <dbReference type="EMBL" id="TCS62201.1"/>
    </source>
</evidence>
<evidence type="ECO:0000256" key="4">
    <source>
        <dbReference type="ARBA" id="ARBA00012745"/>
    </source>
</evidence>
<keyword evidence="6 12" id="KW-0441">Lipid A biosynthesis</keyword>
<dbReference type="PANTHER" id="PTHR33694:SF1">
    <property type="entry name" value="UDP-3-O-ACYL-N-ACETYLGLUCOSAMINE DEACETYLASE 1, MITOCHONDRIAL-RELATED"/>
    <property type="match status" value="1"/>
</dbReference>
<keyword evidence="8 12" id="KW-0378">Hydrolase</keyword>
<evidence type="ECO:0000256" key="10">
    <source>
        <dbReference type="ARBA" id="ARBA00023098"/>
    </source>
</evidence>
<organism evidence="13 14">
    <name type="scientific">Varunaivibrio sulfuroxidans</name>
    <dbReference type="NCBI Taxonomy" id="1773489"/>
    <lineage>
        <taxon>Bacteria</taxon>
        <taxon>Pseudomonadati</taxon>
        <taxon>Pseudomonadota</taxon>
        <taxon>Alphaproteobacteria</taxon>
        <taxon>Rhodospirillales</taxon>
        <taxon>Magnetovibrionaceae</taxon>
        <taxon>Varunaivibrio</taxon>
    </lineage>
</organism>
<gene>
    <name evidence="12" type="primary">lpxC</name>
    <name evidence="13" type="ORF">EDD55_106159</name>
</gene>
<feature type="binding site" evidence="12">
    <location>
        <position position="257"/>
    </location>
    <ligand>
        <name>Zn(2+)</name>
        <dbReference type="ChEBI" id="CHEBI:29105"/>
    </ligand>
</feature>
<name>A0A4V2UNI5_9PROT</name>
<dbReference type="AlphaFoldDB" id="A0A4V2UNI5"/>
<feature type="active site" description="Proton donor" evidence="12">
    <location>
        <position position="284"/>
    </location>
</feature>
<feature type="binding site" evidence="12">
    <location>
        <position position="261"/>
    </location>
    <ligand>
        <name>Zn(2+)</name>
        <dbReference type="ChEBI" id="CHEBI:29105"/>
    </ligand>
</feature>
<dbReference type="Pfam" id="PF03331">
    <property type="entry name" value="LpxC"/>
    <property type="match status" value="1"/>
</dbReference>